<protein>
    <recommendedName>
        <fullName evidence="3">DUF2332 domain-containing protein</fullName>
    </recommendedName>
</protein>
<organism evidence="1 2">
    <name type="scientific">Crossiella cryophila</name>
    <dbReference type="NCBI Taxonomy" id="43355"/>
    <lineage>
        <taxon>Bacteria</taxon>
        <taxon>Bacillati</taxon>
        <taxon>Actinomycetota</taxon>
        <taxon>Actinomycetes</taxon>
        <taxon>Pseudonocardiales</taxon>
        <taxon>Pseudonocardiaceae</taxon>
        <taxon>Crossiella</taxon>
    </lineage>
</organism>
<dbReference type="RefSeq" id="WP_185000009.1">
    <property type="nucleotide sequence ID" value="NZ_BAAAUI010000013.1"/>
</dbReference>
<evidence type="ECO:0000313" key="1">
    <source>
        <dbReference type="EMBL" id="MBB4673958.1"/>
    </source>
</evidence>
<gene>
    <name evidence="1" type="ORF">HNR67_000076</name>
</gene>
<proteinExistence type="predicted"/>
<dbReference type="AlphaFoldDB" id="A0A7W7FR41"/>
<name>A0A7W7FR41_9PSEU</name>
<evidence type="ECO:0008006" key="3">
    <source>
        <dbReference type="Google" id="ProtNLM"/>
    </source>
</evidence>
<sequence>MSAPAAERLRQFAAEQSAASPLYECLAAGAAEDAGVTALVGDASPELFLAAAQRVLFREPWHALTRYYPALGGADGPDGELWPLFRSFVLERADSIRPLLAERSVREELVRPAALLYPGLAVVAKEAGKTPIGLVEAGAGAGFRLVLDRYGFRYSVEGGGPDISRGKKTARLVLDCQVIDQAGKPAEAFGKQAKLPAIAERVGLDADPVDVADEDELTWLEACVRPDQPRRLRLLRLAADEVMAAKPPLLRTDPVTGLAAAAARIPAENPLVVTSCGLLDGRSGDFATAWVDALRTLASHRPLWWVSQESYQGFPAELRDGAAHLAEADRVLSVINWADGKVRVRRLATADRLTRGLTWLGPN</sequence>
<dbReference type="InterPro" id="IPR011200">
    <property type="entry name" value="UCP012608"/>
</dbReference>
<reference evidence="1 2" key="1">
    <citation type="submission" date="2020-08" db="EMBL/GenBank/DDBJ databases">
        <title>Sequencing the genomes of 1000 actinobacteria strains.</title>
        <authorList>
            <person name="Klenk H.-P."/>
        </authorList>
    </citation>
    <scope>NUCLEOTIDE SEQUENCE [LARGE SCALE GENOMIC DNA]</scope>
    <source>
        <strain evidence="1 2">DSM 44230</strain>
    </source>
</reference>
<evidence type="ECO:0000313" key="2">
    <source>
        <dbReference type="Proteomes" id="UP000533598"/>
    </source>
</evidence>
<dbReference type="Pfam" id="PF10094">
    <property type="entry name" value="DUF2332"/>
    <property type="match status" value="1"/>
</dbReference>
<dbReference type="Proteomes" id="UP000533598">
    <property type="component" value="Unassembled WGS sequence"/>
</dbReference>
<dbReference type="EMBL" id="JACHMH010000001">
    <property type="protein sequence ID" value="MBB4673958.1"/>
    <property type="molecule type" value="Genomic_DNA"/>
</dbReference>
<keyword evidence="2" id="KW-1185">Reference proteome</keyword>
<accession>A0A7W7FR41</accession>
<comment type="caution">
    <text evidence="1">The sequence shown here is derived from an EMBL/GenBank/DDBJ whole genome shotgun (WGS) entry which is preliminary data.</text>
</comment>